<evidence type="ECO:0000313" key="2">
    <source>
        <dbReference type="Proteomes" id="UP001162131"/>
    </source>
</evidence>
<name>A0AAU9JL11_9CILI</name>
<dbReference type="SUPFAM" id="SSF50249">
    <property type="entry name" value="Nucleic acid-binding proteins"/>
    <property type="match status" value="1"/>
</dbReference>
<evidence type="ECO:0000313" key="1">
    <source>
        <dbReference type="EMBL" id="CAG9321552.1"/>
    </source>
</evidence>
<reference evidence="1" key="1">
    <citation type="submission" date="2021-09" db="EMBL/GenBank/DDBJ databases">
        <authorList>
            <consortium name="AG Swart"/>
            <person name="Singh M."/>
            <person name="Singh A."/>
            <person name="Seah K."/>
            <person name="Emmerich C."/>
        </authorList>
    </citation>
    <scope>NUCLEOTIDE SEQUENCE</scope>
    <source>
        <strain evidence="1">ATCC30299</strain>
    </source>
</reference>
<proteinExistence type="predicted"/>
<dbReference type="EMBL" id="CAJZBQ010000028">
    <property type="protein sequence ID" value="CAG9321552.1"/>
    <property type="molecule type" value="Genomic_DNA"/>
</dbReference>
<evidence type="ECO:0008006" key="3">
    <source>
        <dbReference type="Google" id="ProtNLM"/>
    </source>
</evidence>
<dbReference type="Gene3D" id="2.40.50.140">
    <property type="entry name" value="Nucleic acid-binding proteins"/>
    <property type="match status" value="1"/>
</dbReference>
<keyword evidence="2" id="KW-1185">Reference proteome</keyword>
<protein>
    <recommendedName>
        <fullName evidence="3">Replication protein A C-terminal domain-containing protein</fullName>
    </recommendedName>
</protein>
<accession>A0AAU9JL11</accession>
<organism evidence="1 2">
    <name type="scientific">Blepharisma stoltei</name>
    <dbReference type="NCBI Taxonomy" id="1481888"/>
    <lineage>
        <taxon>Eukaryota</taxon>
        <taxon>Sar</taxon>
        <taxon>Alveolata</taxon>
        <taxon>Ciliophora</taxon>
        <taxon>Postciliodesmatophora</taxon>
        <taxon>Heterotrichea</taxon>
        <taxon>Heterotrichida</taxon>
        <taxon>Blepharismidae</taxon>
        <taxon>Blepharisma</taxon>
    </lineage>
</organism>
<comment type="caution">
    <text evidence="1">The sequence shown here is derived from an EMBL/GenBank/DDBJ whole genome shotgun (WGS) entry which is preliminary data.</text>
</comment>
<dbReference type="AlphaFoldDB" id="A0AAU9JL11"/>
<sequence length="241" mass="27855">MEFSPPYKPQTTESKRFTFTPVNLKLVNDMIKQGEPFKLNNELIEIIEIVCRITNYQETHNIIKFEFEDNNNCIQGIVYTKGDLTRPKALSDYTYIENGYVHIIGALRKLGDEVKCIVQSISNVNTYDQVHYHYVKVLWCYLVRNGILHTPSQAADNVMADLSSRFNNAGSSQNDYSNLNEDQAEVVRAIKENSKEYIGLDRNRIESLVKRKIKNLDEVLSDLVRYGFLFIGDDNLTYYVS</sequence>
<gene>
    <name evidence="1" type="ORF">BSTOLATCC_MIC28831</name>
</gene>
<dbReference type="InterPro" id="IPR012340">
    <property type="entry name" value="NA-bd_OB-fold"/>
</dbReference>
<dbReference type="Proteomes" id="UP001162131">
    <property type="component" value="Unassembled WGS sequence"/>
</dbReference>